<organism evidence="2 3">
    <name type="scientific">Trichonephila inaurata madagascariensis</name>
    <dbReference type="NCBI Taxonomy" id="2747483"/>
    <lineage>
        <taxon>Eukaryota</taxon>
        <taxon>Metazoa</taxon>
        <taxon>Ecdysozoa</taxon>
        <taxon>Arthropoda</taxon>
        <taxon>Chelicerata</taxon>
        <taxon>Arachnida</taxon>
        <taxon>Araneae</taxon>
        <taxon>Araneomorphae</taxon>
        <taxon>Entelegynae</taxon>
        <taxon>Araneoidea</taxon>
        <taxon>Nephilidae</taxon>
        <taxon>Trichonephila</taxon>
        <taxon>Trichonephila inaurata</taxon>
    </lineage>
</organism>
<accession>A0A8X7C9Y9</accession>
<reference evidence="2" key="1">
    <citation type="submission" date="2020-08" db="EMBL/GenBank/DDBJ databases">
        <title>Multicomponent nature underlies the extraordinary mechanical properties of spider dragline silk.</title>
        <authorList>
            <person name="Kono N."/>
            <person name="Nakamura H."/>
            <person name="Mori M."/>
            <person name="Yoshida Y."/>
            <person name="Ohtoshi R."/>
            <person name="Malay A.D."/>
            <person name="Moran D.A.P."/>
            <person name="Tomita M."/>
            <person name="Numata K."/>
            <person name="Arakawa K."/>
        </authorList>
    </citation>
    <scope>NUCLEOTIDE SEQUENCE</scope>
</reference>
<evidence type="ECO:0000313" key="2">
    <source>
        <dbReference type="EMBL" id="GFY61485.1"/>
    </source>
</evidence>
<gene>
    <name evidence="2" type="primary">AVEN_106369_1</name>
    <name evidence="2" type="ORF">TNIN_210561</name>
</gene>
<sequence>MEAIDFSNTYGTLEKVFAAKEPGQKPKITAFTYPFTPNVWVLYVLMILAATVVFQRIMFRNTTLLGSFLSVLGSIVTQGMENVRNTPWRRVLFGLRLTIAVFMPFLYNT</sequence>
<evidence type="ECO:0000313" key="3">
    <source>
        <dbReference type="Proteomes" id="UP000886998"/>
    </source>
</evidence>
<keyword evidence="1" id="KW-0472">Membrane</keyword>
<keyword evidence="1" id="KW-0812">Transmembrane</keyword>
<feature type="transmembrane region" description="Helical" evidence="1">
    <location>
        <begin position="40"/>
        <end position="59"/>
    </location>
</feature>
<dbReference type="EMBL" id="BMAV01013663">
    <property type="protein sequence ID" value="GFY61485.1"/>
    <property type="molecule type" value="Genomic_DNA"/>
</dbReference>
<protein>
    <submittedName>
        <fullName evidence="2">Lig_chan-Glu_bd domain-containing protein</fullName>
    </submittedName>
</protein>
<keyword evidence="1" id="KW-1133">Transmembrane helix</keyword>
<name>A0A8X7C9Y9_9ARAC</name>
<evidence type="ECO:0000256" key="1">
    <source>
        <dbReference type="SAM" id="Phobius"/>
    </source>
</evidence>
<feature type="transmembrane region" description="Helical" evidence="1">
    <location>
        <begin position="90"/>
        <end position="107"/>
    </location>
</feature>
<keyword evidence="3" id="KW-1185">Reference proteome</keyword>
<proteinExistence type="predicted"/>
<dbReference type="OrthoDB" id="6117597at2759"/>
<dbReference type="Proteomes" id="UP000886998">
    <property type="component" value="Unassembled WGS sequence"/>
</dbReference>
<comment type="caution">
    <text evidence="2">The sequence shown here is derived from an EMBL/GenBank/DDBJ whole genome shotgun (WGS) entry which is preliminary data.</text>
</comment>
<dbReference type="AlphaFoldDB" id="A0A8X7C9Y9"/>